<dbReference type="Proteomes" id="UP000198897">
    <property type="component" value="Unassembled WGS sequence"/>
</dbReference>
<sequence length="80" mass="9186">MESKKLPYVMYWIILGVGILSFSMPFFQEYGIITTLILTFLCSLFSLAIAMGLGKRKFVYLSILLLVSPWLYLLSKNLIN</sequence>
<proteinExistence type="predicted"/>
<evidence type="ECO:0000313" key="2">
    <source>
        <dbReference type="EMBL" id="SFG38700.1"/>
    </source>
</evidence>
<gene>
    <name evidence="2" type="ORF">SAMN05216353_13920</name>
</gene>
<keyword evidence="1" id="KW-0812">Transmembrane</keyword>
<protein>
    <submittedName>
        <fullName evidence="2">Uncharacterized protein</fullName>
    </submittedName>
</protein>
<keyword evidence="1" id="KW-1133">Transmembrane helix</keyword>
<feature type="transmembrane region" description="Helical" evidence="1">
    <location>
        <begin position="58"/>
        <end position="75"/>
    </location>
</feature>
<keyword evidence="3" id="KW-1185">Reference proteome</keyword>
<evidence type="ECO:0000256" key="1">
    <source>
        <dbReference type="SAM" id="Phobius"/>
    </source>
</evidence>
<dbReference type="AlphaFoldDB" id="A0A1I2RDZ6"/>
<organism evidence="2 3">
    <name type="scientific">Halobacillus alkaliphilus</name>
    <dbReference type="NCBI Taxonomy" id="396056"/>
    <lineage>
        <taxon>Bacteria</taxon>
        <taxon>Bacillati</taxon>
        <taxon>Bacillota</taxon>
        <taxon>Bacilli</taxon>
        <taxon>Bacillales</taxon>
        <taxon>Bacillaceae</taxon>
        <taxon>Halobacillus</taxon>
    </lineage>
</organism>
<accession>A0A1I2RDZ6</accession>
<feature type="transmembrane region" description="Helical" evidence="1">
    <location>
        <begin position="30"/>
        <end position="51"/>
    </location>
</feature>
<evidence type="ECO:0000313" key="3">
    <source>
        <dbReference type="Proteomes" id="UP000198897"/>
    </source>
</evidence>
<dbReference type="EMBL" id="FOOG01000039">
    <property type="protein sequence ID" value="SFG38700.1"/>
    <property type="molecule type" value="Genomic_DNA"/>
</dbReference>
<keyword evidence="1" id="KW-0472">Membrane</keyword>
<reference evidence="3" key="1">
    <citation type="submission" date="2016-10" db="EMBL/GenBank/DDBJ databases">
        <authorList>
            <person name="Varghese N."/>
            <person name="Submissions S."/>
        </authorList>
    </citation>
    <scope>NUCLEOTIDE SEQUENCE [LARGE SCALE GENOMIC DNA]</scope>
    <source>
        <strain evidence="3">FP5</strain>
    </source>
</reference>
<feature type="transmembrane region" description="Helical" evidence="1">
    <location>
        <begin position="7"/>
        <end position="24"/>
    </location>
</feature>
<name>A0A1I2RDZ6_9BACI</name>